<dbReference type="KEGG" id="axe:P40_10520"/>
<dbReference type="Pfam" id="PF06812">
    <property type="entry name" value="ImpA_N"/>
    <property type="match status" value="1"/>
</dbReference>
<dbReference type="InterPro" id="IPR010657">
    <property type="entry name" value="ImpA_N"/>
</dbReference>
<dbReference type="PANTHER" id="PTHR37951">
    <property type="entry name" value="CYTOPLASMIC PROTEIN-RELATED"/>
    <property type="match status" value="1"/>
</dbReference>
<dbReference type="NCBIfam" id="TIGR03363">
    <property type="entry name" value="VI_chp_8"/>
    <property type="match status" value="1"/>
</dbReference>
<comment type="caution">
    <text evidence="3">The sequence shown here is derived from an EMBL/GenBank/DDBJ whole genome shotgun (WGS) entry which is preliminary data.</text>
</comment>
<evidence type="ECO:0000259" key="2">
    <source>
        <dbReference type="Pfam" id="PF06812"/>
    </source>
</evidence>
<dbReference type="GeneID" id="94686751"/>
<gene>
    <name evidence="3" type="primary">tssA</name>
    <name evidence="3" type="ORF">LZG35_11300</name>
</gene>
<reference evidence="3" key="1">
    <citation type="submission" date="2022-01" db="EMBL/GenBank/DDBJ databases">
        <authorList>
            <person name="Karlyshev A.V."/>
            <person name="Jaspars M."/>
        </authorList>
    </citation>
    <scope>NUCLEOTIDE SEQUENCE</scope>
    <source>
        <strain evidence="3">AGSA3-2</strain>
    </source>
</reference>
<feature type="compositionally biased region" description="Basic and acidic residues" evidence="1">
    <location>
        <begin position="169"/>
        <end position="184"/>
    </location>
</feature>
<protein>
    <submittedName>
        <fullName evidence="3">Type VI secretion system protein TssA</fullName>
    </submittedName>
</protein>
<dbReference type="EMBL" id="JAJVKT010000012">
    <property type="protein sequence ID" value="MCE7509224.1"/>
    <property type="molecule type" value="Genomic_DNA"/>
</dbReference>
<dbReference type="InterPro" id="IPR017740">
    <property type="entry name" value="TssA-like"/>
</dbReference>
<evidence type="ECO:0000313" key="3">
    <source>
        <dbReference type="EMBL" id="MCE7509224.1"/>
    </source>
</evidence>
<proteinExistence type="predicted"/>
<keyword evidence="4" id="KW-1185">Reference proteome</keyword>
<dbReference type="Proteomes" id="UP001107961">
    <property type="component" value="Unassembled WGS sequence"/>
</dbReference>
<sequence>MDHWQDLISPIRDDAPAGDDLSFSMEFDAIQEARRADDPTLDQGEWVTDIKYADWPGAAKQCRELLRNRTKDLRVASWLAEANTQLHGFAGLAGGYRLIAYFCDHYWDTVYPMMDQGDAEERVGNLVWLLTQSQQWLRTLPLVNAPQGRFGLNDFETVFSRAENTEQDPGDHPDQDQLQAARRDTSPDYYRRLLEEIPDCGAALRELRDAVDRHLGVDGPSFSAAEDLLTLLNQTVRRFARDANVDVPGDDTEAVAGDPNPPIISATAAASQGGPIQSRQQALEQLRDVAAFFRRTEPHSPVAYLAERAARWGEMPLHQWLKTVIKDDGILSQVEELLDVERERDQDMT</sequence>
<accession>A0A9Q3W641</accession>
<feature type="domain" description="ImpA N-terminal" evidence="2">
    <location>
        <begin position="9"/>
        <end position="130"/>
    </location>
</feature>
<dbReference type="RefSeq" id="WP_022995896.1">
    <property type="nucleotide sequence ID" value="NZ_CBDDTQ010000005.1"/>
</dbReference>
<dbReference type="AlphaFoldDB" id="A0A9Q3W641"/>
<organism evidence="3 4">
    <name type="scientific">Alloalcanivorax xenomutans</name>
    <dbReference type="NCBI Taxonomy" id="1094342"/>
    <lineage>
        <taxon>Bacteria</taxon>
        <taxon>Pseudomonadati</taxon>
        <taxon>Pseudomonadota</taxon>
        <taxon>Gammaproteobacteria</taxon>
        <taxon>Oceanospirillales</taxon>
        <taxon>Alcanivoracaceae</taxon>
        <taxon>Alloalcanivorax</taxon>
    </lineage>
</organism>
<feature type="region of interest" description="Disordered" evidence="1">
    <location>
        <begin position="163"/>
        <end position="184"/>
    </location>
</feature>
<dbReference type="PANTHER" id="PTHR37951:SF1">
    <property type="entry name" value="TYPE VI SECRETION SYSTEM COMPONENT TSSA1"/>
    <property type="match status" value="1"/>
</dbReference>
<evidence type="ECO:0000313" key="4">
    <source>
        <dbReference type="Proteomes" id="UP001107961"/>
    </source>
</evidence>
<evidence type="ECO:0000256" key="1">
    <source>
        <dbReference type="SAM" id="MobiDB-lite"/>
    </source>
</evidence>
<name>A0A9Q3W641_9GAMM</name>